<protein>
    <recommendedName>
        <fullName evidence="4">Ribosomally synthesized peptide with SipW-like signal peptide</fullName>
    </recommendedName>
</protein>
<sequence length="159" mass="15808">MARTIRRGKKRITIGVIALLTVAGAGAAFAYWTSTGSGTGAATTGESVAFTITSETAVGTIAPGNAGQTVDFTVTNPGEGSQYLTTVTVALATAAGVPWVPAGDCSIDDYVATISTAPPAGQIAAGASVDGTATVTLTNTAENQNDCQGQTVPLYFEAS</sequence>
<comment type="caution">
    <text evidence="2">The sequence shown here is derived from an EMBL/GenBank/DDBJ whole genome shotgun (WGS) entry which is preliminary data.</text>
</comment>
<evidence type="ECO:0000313" key="2">
    <source>
        <dbReference type="EMBL" id="MCS5719778.1"/>
    </source>
</evidence>
<accession>A0ABT2GUE7</accession>
<organism evidence="2 3">
    <name type="scientific">Herbiconiux aconitum</name>
    <dbReference type="NCBI Taxonomy" id="2970913"/>
    <lineage>
        <taxon>Bacteria</taxon>
        <taxon>Bacillati</taxon>
        <taxon>Actinomycetota</taxon>
        <taxon>Actinomycetes</taxon>
        <taxon>Micrococcales</taxon>
        <taxon>Microbacteriaceae</taxon>
        <taxon>Herbiconiux</taxon>
    </lineage>
</organism>
<dbReference type="EMBL" id="JANLCM010000002">
    <property type="protein sequence ID" value="MCS5719778.1"/>
    <property type="molecule type" value="Genomic_DNA"/>
</dbReference>
<gene>
    <name evidence="2" type="ORF">N1027_16715</name>
</gene>
<reference evidence="2" key="1">
    <citation type="submission" date="2022-08" db="EMBL/GenBank/DDBJ databases">
        <authorList>
            <person name="Deng Y."/>
            <person name="Han X.-F."/>
            <person name="Zhang Y.-Q."/>
        </authorList>
    </citation>
    <scope>NUCLEOTIDE SEQUENCE</scope>
    <source>
        <strain evidence="2">CPCC 205763</strain>
    </source>
</reference>
<feature type="chain" id="PRO_5045287882" description="Ribosomally synthesized peptide with SipW-like signal peptide" evidence="1">
    <location>
        <begin position="31"/>
        <end position="159"/>
    </location>
</feature>
<evidence type="ECO:0008006" key="4">
    <source>
        <dbReference type="Google" id="ProtNLM"/>
    </source>
</evidence>
<keyword evidence="1" id="KW-0732">Signal</keyword>
<dbReference type="Proteomes" id="UP001165584">
    <property type="component" value="Unassembled WGS sequence"/>
</dbReference>
<name>A0ABT2GUE7_9MICO</name>
<proteinExistence type="predicted"/>
<feature type="signal peptide" evidence="1">
    <location>
        <begin position="1"/>
        <end position="30"/>
    </location>
</feature>
<evidence type="ECO:0000313" key="3">
    <source>
        <dbReference type="Proteomes" id="UP001165584"/>
    </source>
</evidence>
<keyword evidence="3" id="KW-1185">Reference proteome</keyword>
<evidence type="ECO:0000256" key="1">
    <source>
        <dbReference type="SAM" id="SignalP"/>
    </source>
</evidence>
<dbReference type="RefSeq" id="WP_259509288.1">
    <property type="nucleotide sequence ID" value="NZ_JANLCM010000002.1"/>
</dbReference>